<proteinExistence type="predicted"/>
<dbReference type="Proteomes" id="UP000092544">
    <property type="component" value="Unassembled WGS sequence"/>
</dbReference>
<sequence length="170" mass="19469">MIIRNLIKMSFRSGGDLLMTDGGIPVEFMGDVYEPDLYLATDGIGDVEETLEITTGDFQVTLNIASEYDPVLLAFYDDDYLNQTITYYRQYIWDDGSEEFDKLFEGRMIEYEATDAEDGYTIEVTSSANIIHWQQVRGRSTNSDSQHQFYPDDRGLDYAGTEISDIKWGK</sequence>
<reference evidence="1 2" key="1">
    <citation type="submission" date="2016-06" db="EMBL/GenBank/DDBJ databases">
        <authorList>
            <person name="Kjaerup R.B."/>
            <person name="Dalgaard T.S."/>
            <person name="Juul-Madsen H.R."/>
        </authorList>
    </citation>
    <scope>NUCLEOTIDE SEQUENCE [LARGE SCALE GENOMIC DNA]</scope>
    <source>
        <strain evidence="1 2">CECT 8886</strain>
    </source>
</reference>
<name>A0A1A8T8V7_9GAMM</name>
<organism evidence="1 2">
    <name type="scientific">Marinomonas spartinae</name>
    <dbReference type="NCBI Taxonomy" id="1792290"/>
    <lineage>
        <taxon>Bacteria</taxon>
        <taxon>Pseudomonadati</taxon>
        <taxon>Pseudomonadota</taxon>
        <taxon>Gammaproteobacteria</taxon>
        <taxon>Oceanospirillales</taxon>
        <taxon>Oceanospirillaceae</taxon>
        <taxon>Marinomonas</taxon>
    </lineage>
</organism>
<evidence type="ECO:0000313" key="1">
    <source>
        <dbReference type="EMBL" id="SBS29122.1"/>
    </source>
</evidence>
<dbReference type="STRING" id="1792290.MSP8886_01447"/>
<dbReference type="AlphaFoldDB" id="A0A1A8T8V7"/>
<dbReference type="OrthoDB" id="8890623at2"/>
<dbReference type="EMBL" id="FLOB01000002">
    <property type="protein sequence ID" value="SBS29122.1"/>
    <property type="molecule type" value="Genomic_DNA"/>
</dbReference>
<dbReference type="RefSeq" id="WP_067014139.1">
    <property type="nucleotide sequence ID" value="NZ_FLOB01000002.1"/>
</dbReference>
<protein>
    <submittedName>
        <fullName evidence="1">Uncharacterized protein</fullName>
    </submittedName>
</protein>
<accession>A0A1A8T8V7</accession>
<gene>
    <name evidence="1" type="ORF">MSP8886_01447</name>
</gene>
<evidence type="ECO:0000313" key="2">
    <source>
        <dbReference type="Proteomes" id="UP000092544"/>
    </source>
</evidence>
<keyword evidence="2" id="KW-1185">Reference proteome</keyword>